<evidence type="ECO:0000256" key="5">
    <source>
        <dbReference type="ARBA" id="ARBA00022694"/>
    </source>
</evidence>
<keyword evidence="12" id="KW-1185">Reference proteome</keyword>
<evidence type="ECO:0000256" key="4">
    <source>
        <dbReference type="ARBA" id="ARBA00022490"/>
    </source>
</evidence>
<keyword evidence="4" id="KW-0963">Cytoplasm</keyword>
<comment type="caution">
    <text evidence="11">The sequence shown here is derived from an EMBL/GenBank/DDBJ whole genome shotgun (WGS) entry which is preliminary data.</text>
</comment>
<protein>
    <recommendedName>
        <fullName evidence="3">tRNA threonylcarbamoyladenosine biosynthesis protein TsaE</fullName>
    </recommendedName>
    <alternativeName>
        <fullName evidence="10">t(6)A37 threonylcarbamoyladenosine biosynthesis protein TsaE</fullName>
    </alternativeName>
</protein>
<accession>A0A2T5MEN9</accession>
<sequence length="152" mass="16418">MTLDLPDASATEALGAAIARALQSTSTGLVIFLYGDLGAGKTTLARQLLRELGVTGTIRSPTYTLMELYSPEGRELLHMDLYRLHDPAELHNLGLTDYPPSQTLWLVEWPERGGDLLPSADISITLSVAELSRKADVLGLSEAGRQLVSKLS</sequence>
<dbReference type="NCBIfam" id="TIGR00150">
    <property type="entry name" value="T6A_YjeE"/>
    <property type="match status" value="1"/>
</dbReference>
<evidence type="ECO:0000256" key="6">
    <source>
        <dbReference type="ARBA" id="ARBA00022723"/>
    </source>
</evidence>
<evidence type="ECO:0000256" key="7">
    <source>
        <dbReference type="ARBA" id="ARBA00022741"/>
    </source>
</evidence>
<evidence type="ECO:0000313" key="12">
    <source>
        <dbReference type="Proteomes" id="UP000244248"/>
    </source>
</evidence>
<keyword evidence="9" id="KW-0460">Magnesium</keyword>
<dbReference type="InterPro" id="IPR003442">
    <property type="entry name" value="T6A_TsaE"/>
</dbReference>
<dbReference type="Proteomes" id="UP000244248">
    <property type="component" value="Unassembled WGS sequence"/>
</dbReference>
<proteinExistence type="inferred from homology"/>
<keyword evidence="7" id="KW-0547">Nucleotide-binding</keyword>
<keyword evidence="11" id="KW-0808">Transferase</keyword>
<dbReference type="PANTHER" id="PTHR33540">
    <property type="entry name" value="TRNA THREONYLCARBAMOYLADENOSINE BIOSYNTHESIS PROTEIN TSAE"/>
    <property type="match status" value="1"/>
</dbReference>
<keyword evidence="6" id="KW-0479">Metal-binding</keyword>
<evidence type="ECO:0000256" key="8">
    <source>
        <dbReference type="ARBA" id="ARBA00022840"/>
    </source>
</evidence>
<dbReference type="GO" id="GO:0016740">
    <property type="term" value="F:transferase activity"/>
    <property type="evidence" value="ECO:0007669"/>
    <property type="project" value="UniProtKB-KW"/>
</dbReference>
<keyword evidence="5" id="KW-0819">tRNA processing</keyword>
<name>A0A2T5MEN9_9GAMM</name>
<organism evidence="11 12">
    <name type="scientific">Stenotrophobium rhamnosiphilum</name>
    <dbReference type="NCBI Taxonomy" id="2029166"/>
    <lineage>
        <taxon>Bacteria</taxon>
        <taxon>Pseudomonadati</taxon>
        <taxon>Pseudomonadota</taxon>
        <taxon>Gammaproteobacteria</taxon>
        <taxon>Nevskiales</taxon>
        <taxon>Nevskiaceae</taxon>
        <taxon>Stenotrophobium</taxon>
    </lineage>
</organism>
<dbReference type="GO" id="GO:0005524">
    <property type="term" value="F:ATP binding"/>
    <property type="evidence" value="ECO:0007669"/>
    <property type="project" value="UniProtKB-KW"/>
</dbReference>
<comment type="subcellular location">
    <subcellularLocation>
        <location evidence="1">Cytoplasm</location>
    </subcellularLocation>
</comment>
<evidence type="ECO:0000256" key="10">
    <source>
        <dbReference type="ARBA" id="ARBA00032441"/>
    </source>
</evidence>
<evidence type="ECO:0000313" key="11">
    <source>
        <dbReference type="EMBL" id="PTU31051.1"/>
    </source>
</evidence>
<dbReference type="RefSeq" id="WP_107940637.1">
    <property type="nucleotide sequence ID" value="NZ_QANS01000004.1"/>
</dbReference>
<dbReference type="Gene3D" id="3.40.50.300">
    <property type="entry name" value="P-loop containing nucleotide triphosphate hydrolases"/>
    <property type="match status" value="1"/>
</dbReference>
<dbReference type="GO" id="GO:0046872">
    <property type="term" value="F:metal ion binding"/>
    <property type="evidence" value="ECO:0007669"/>
    <property type="project" value="UniProtKB-KW"/>
</dbReference>
<reference evidence="11 12" key="1">
    <citation type="submission" date="2018-04" db="EMBL/GenBank/DDBJ databases">
        <title>Novel species isolated from glacier.</title>
        <authorList>
            <person name="Liu Q."/>
            <person name="Xin Y.-H."/>
        </authorList>
    </citation>
    <scope>NUCLEOTIDE SEQUENCE [LARGE SCALE GENOMIC DNA]</scope>
    <source>
        <strain evidence="11 12">GT1R17</strain>
    </source>
</reference>
<gene>
    <name evidence="11" type="ORF">CJD38_12205</name>
</gene>
<evidence type="ECO:0000256" key="2">
    <source>
        <dbReference type="ARBA" id="ARBA00007599"/>
    </source>
</evidence>
<dbReference type="OrthoDB" id="9800307at2"/>
<keyword evidence="8" id="KW-0067">ATP-binding</keyword>
<evidence type="ECO:0000256" key="9">
    <source>
        <dbReference type="ARBA" id="ARBA00022842"/>
    </source>
</evidence>
<dbReference type="GO" id="GO:0002949">
    <property type="term" value="P:tRNA threonylcarbamoyladenosine modification"/>
    <property type="evidence" value="ECO:0007669"/>
    <property type="project" value="InterPro"/>
</dbReference>
<comment type="similarity">
    <text evidence="2">Belongs to the TsaE family.</text>
</comment>
<dbReference type="GO" id="GO:0005737">
    <property type="term" value="C:cytoplasm"/>
    <property type="evidence" value="ECO:0007669"/>
    <property type="project" value="UniProtKB-SubCell"/>
</dbReference>
<evidence type="ECO:0000256" key="1">
    <source>
        <dbReference type="ARBA" id="ARBA00004496"/>
    </source>
</evidence>
<dbReference type="EMBL" id="QANS01000004">
    <property type="protein sequence ID" value="PTU31051.1"/>
    <property type="molecule type" value="Genomic_DNA"/>
</dbReference>
<dbReference type="InterPro" id="IPR027417">
    <property type="entry name" value="P-loop_NTPase"/>
</dbReference>
<evidence type="ECO:0000256" key="3">
    <source>
        <dbReference type="ARBA" id="ARBA00019010"/>
    </source>
</evidence>
<dbReference type="Pfam" id="PF02367">
    <property type="entry name" value="TsaE"/>
    <property type="match status" value="1"/>
</dbReference>
<dbReference type="SUPFAM" id="SSF52540">
    <property type="entry name" value="P-loop containing nucleoside triphosphate hydrolases"/>
    <property type="match status" value="1"/>
</dbReference>
<dbReference type="PANTHER" id="PTHR33540:SF2">
    <property type="entry name" value="TRNA THREONYLCARBAMOYLADENOSINE BIOSYNTHESIS PROTEIN TSAE"/>
    <property type="match status" value="1"/>
</dbReference>
<dbReference type="AlphaFoldDB" id="A0A2T5MEN9"/>